<evidence type="ECO:0000256" key="1">
    <source>
        <dbReference type="ARBA" id="ARBA00023239"/>
    </source>
</evidence>
<sequence length="214" mass="23727">MKKHFSFILAGIVTLTAITGFSVLTQNNETDNNVRVVGKELAYAETATASNFSKDSSKINEKEADLNSELIKLNAELEALESEVETVHENTQASYYHDKFNGRKTASGAIFSNKKYTAAHKTLPFGTKIRVTNLKNDREVIVEINDRGPFVKGRKLDLSKTAFMDLASNKGRGTLDVKVEVLPNDYEDKKTELESELNIVASVPDGLNLHEFAL</sequence>
<comment type="caution">
    <text evidence="7">The sequence shown here is derived from an EMBL/GenBank/DDBJ whole genome shotgun (WGS) entry which is preliminary data.</text>
</comment>
<dbReference type="Pfam" id="PF03330">
    <property type="entry name" value="DPBB_1"/>
    <property type="match status" value="1"/>
</dbReference>
<evidence type="ECO:0000259" key="6">
    <source>
        <dbReference type="Pfam" id="PF03330"/>
    </source>
</evidence>
<evidence type="ECO:0000313" key="8">
    <source>
        <dbReference type="Proteomes" id="UP000268372"/>
    </source>
</evidence>
<dbReference type="PANTHER" id="PTHR34183">
    <property type="entry name" value="ENDOLYTIC PEPTIDOGLYCAN TRANSGLYCOSYLASE RLPA"/>
    <property type="match status" value="1"/>
</dbReference>
<protein>
    <recommendedName>
        <fullName evidence="3">Probable endolytic peptidoglycan transglycosylase RlpA</fullName>
        <ecNumber evidence="3">4.2.2.-</ecNumber>
    </recommendedName>
</protein>
<dbReference type="GO" id="GO:0008932">
    <property type="term" value="F:lytic endotransglycosylase activity"/>
    <property type="evidence" value="ECO:0007669"/>
    <property type="project" value="UniProtKB-UniRule"/>
</dbReference>
<evidence type="ECO:0000256" key="5">
    <source>
        <dbReference type="SAM" id="Coils"/>
    </source>
</evidence>
<dbReference type="SUPFAM" id="SSF50685">
    <property type="entry name" value="Barwin-like endoglucanases"/>
    <property type="match status" value="1"/>
</dbReference>
<proteinExistence type="inferred from homology"/>
<keyword evidence="8" id="KW-1185">Reference proteome</keyword>
<keyword evidence="1 3" id="KW-0456">Lyase</keyword>
<dbReference type="EC" id="4.2.2.-" evidence="3"/>
<organism evidence="7 8">
    <name type="scientific">Paenimyroides viscosum</name>
    <dbReference type="NCBI Taxonomy" id="2488729"/>
    <lineage>
        <taxon>Bacteria</taxon>
        <taxon>Pseudomonadati</taxon>
        <taxon>Bacteroidota</taxon>
        <taxon>Flavobacteriia</taxon>
        <taxon>Flavobacteriales</taxon>
        <taxon>Flavobacteriaceae</taxon>
        <taxon>Paenimyroides</taxon>
    </lineage>
</organism>
<dbReference type="Proteomes" id="UP000268372">
    <property type="component" value="Unassembled WGS sequence"/>
</dbReference>
<reference evidence="7 8" key="1">
    <citation type="submission" date="2018-11" db="EMBL/GenBank/DDBJ databases">
        <title>Flavobacterium sp. nov., YIM 102796 draft genome.</title>
        <authorList>
            <person name="Li G."/>
            <person name="Jiang Y."/>
        </authorList>
    </citation>
    <scope>NUCLEOTIDE SEQUENCE [LARGE SCALE GENOMIC DNA]</scope>
    <source>
        <strain evidence="7 8">YIM 102796</strain>
    </source>
</reference>
<dbReference type="EMBL" id="RQTJ01000044">
    <property type="protein sequence ID" value="RRA90368.1"/>
    <property type="molecule type" value="Genomic_DNA"/>
</dbReference>
<dbReference type="InterPro" id="IPR034718">
    <property type="entry name" value="RlpA"/>
</dbReference>
<dbReference type="GO" id="GO:0071555">
    <property type="term" value="P:cell wall organization"/>
    <property type="evidence" value="ECO:0007669"/>
    <property type="project" value="UniProtKB-KW"/>
</dbReference>
<name>A0A3P1AMX7_9FLAO</name>
<dbReference type="InterPro" id="IPR036908">
    <property type="entry name" value="RlpA-like_sf"/>
</dbReference>
<evidence type="ECO:0000313" key="7">
    <source>
        <dbReference type="EMBL" id="RRA90368.1"/>
    </source>
</evidence>
<accession>A0A3P1AMX7</accession>
<dbReference type="GO" id="GO:0000270">
    <property type="term" value="P:peptidoglycan metabolic process"/>
    <property type="evidence" value="ECO:0007669"/>
    <property type="project" value="UniProtKB-UniRule"/>
</dbReference>
<gene>
    <name evidence="3" type="primary">rlpA</name>
    <name evidence="7" type="ORF">EG242_13660</name>
</gene>
<feature type="coiled-coil region" evidence="5">
    <location>
        <begin position="63"/>
        <end position="90"/>
    </location>
</feature>
<dbReference type="InterPro" id="IPR012997">
    <property type="entry name" value="RplA"/>
</dbReference>
<evidence type="ECO:0000256" key="4">
    <source>
        <dbReference type="RuleBase" id="RU003495"/>
    </source>
</evidence>
<dbReference type="Gene3D" id="2.40.40.10">
    <property type="entry name" value="RlpA-like domain"/>
    <property type="match status" value="1"/>
</dbReference>
<dbReference type="CDD" id="cd22268">
    <property type="entry name" value="DPBB_RlpA-like"/>
    <property type="match status" value="1"/>
</dbReference>
<comment type="function">
    <text evidence="3">Lytic transglycosylase with a strong preference for naked glycan strands that lack stem peptides.</text>
</comment>
<dbReference type="HAMAP" id="MF_02071">
    <property type="entry name" value="RlpA"/>
    <property type="match status" value="1"/>
</dbReference>
<evidence type="ECO:0000256" key="3">
    <source>
        <dbReference type="HAMAP-Rule" id="MF_02071"/>
    </source>
</evidence>
<evidence type="ECO:0000256" key="2">
    <source>
        <dbReference type="ARBA" id="ARBA00023316"/>
    </source>
</evidence>
<dbReference type="InterPro" id="IPR009009">
    <property type="entry name" value="RlpA-like_DPBB"/>
</dbReference>
<dbReference type="AlphaFoldDB" id="A0A3P1AMX7"/>
<feature type="domain" description="RlpA-like protein double-psi beta-barrel" evidence="6">
    <location>
        <begin position="90"/>
        <end position="178"/>
    </location>
</feature>
<keyword evidence="5" id="KW-0175">Coiled coil</keyword>
<comment type="similarity">
    <text evidence="3 4">Belongs to the RlpA family.</text>
</comment>
<dbReference type="NCBIfam" id="TIGR00413">
    <property type="entry name" value="rlpA"/>
    <property type="match status" value="1"/>
</dbReference>
<dbReference type="OrthoDB" id="9779128at2"/>
<keyword evidence="2 3" id="KW-0961">Cell wall biogenesis/degradation</keyword>
<dbReference type="PANTHER" id="PTHR34183:SF1">
    <property type="entry name" value="ENDOLYTIC PEPTIDOGLYCAN TRANSGLYCOSYLASE RLPA"/>
    <property type="match status" value="1"/>
</dbReference>